<name>K0KPH5_WICCF</name>
<dbReference type="AlphaFoldDB" id="K0KPH5"/>
<keyword evidence="1" id="KW-0472">Membrane</keyword>
<keyword evidence="3" id="KW-1185">Reference proteome</keyword>
<sequence>MLLLHLDELPSKDDMIEYLKEIFTEISSGFVFIINVCFVYTGGIIWEYILKFVWDFVFIDVGRDIIWRFLGKYIWLYFLKKLLLVLIFSVLVFLLQIWYLLKEAAANLLKLFDFIWKFIKKSIFKAENLTKLMVFIYHFNFFLSNLGILGFTGGLIILRFGVKKDERELETNYSKSFDLRCSKYKEAVVLKLNSLYNTNETMDLTLLWKSSQDFNNLTKHEENMCFNPTIRKKPNESEEVVKMNFTKLPEFSFNLKTVHGKVQTLEGFMWAGFLYSSFIAITCWSFLLAAKDDRGYSERRFSAQIIAMIIGAALIFYWMLN</sequence>
<feature type="transmembrane region" description="Helical" evidence="1">
    <location>
        <begin position="301"/>
        <end position="320"/>
    </location>
</feature>
<feature type="transmembrane region" description="Helical" evidence="1">
    <location>
        <begin position="268"/>
        <end position="289"/>
    </location>
</feature>
<dbReference type="EMBL" id="CAIF01000349">
    <property type="protein sequence ID" value="CCH47160.1"/>
    <property type="molecule type" value="Genomic_DNA"/>
</dbReference>
<protein>
    <submittedName>
        <fullName evidence="2">Membrane protein</fullName>
    </submittedName>
</protein>
<organism evidence="2 3">
    <name type="scientific">Wickerhamomyces ciferrii (strain ATCC 14091 / BCRC 22168 / CBS 111 / JCM 3599 / NBRC 0793 / NRRL Y-1031 F-60-10)</name>
    <name type="common">Yeast</name>
    <name type="synonym">Pichia ciferrii</name>
    <dbReference type="NCBI Taxonomy" id="1206466"/>
    <lineage>
        <taxon>Eukaryota</taxon>
        <taxon>Fungi</taxon>
        <taxon>Dikarya</taxon>
        <taxon>Ascomycota</taxon>
        <taxon>Saccharomycotina</taxon>
        <taxon>Saccharomycetes</taxon>
        <taxon>Phaffomycetales</taxon>
        <taxon>Wickerhamomycetaceae</taxon>
        <taxon>Wickerhamomyces</taxon>
    </lineage>
</organism>
<comment type="caution">
    <text evidence="2">The sequence shown here is derived from an EMBL/GenBank/DDBJ whole genome shotgun (WGS) entry which is preliminary data.</text>
</comment>
<dbReference type="HOGENOM" id="CLU_866550_0_0_1"/>
<keyword evidence="1" id="KW-1133">Transmembrane helix</keyword>
<feature type="transmembrane region" description="Helical" evidence="1">
    <location>
        <begin position="22"/>
        <end position="46"/>
    </location>
</feature>
<proteinExistence type="predicted"/>
<accession>K0KPH5</accession>
<evidence type="ECO:0000313" key="3">
    <source>
        <dbReference type="Proteomes" id="UP000009328"/>
    </source>
</evidence>
<feature type="transmembrane region" description="Helical" evidence="1">
    <location>
        <begin position="135"/>
        <end position="158"/>
    </location>
</feature>
<evidence type="ECO:0000313" key="2">
    <source>
        <dbReference type="EMBL" id="CCH47160.1"/>
    </source>
</evidence>
<evidence type="ECO:0000256" key="1">
    <source>
        <dbReference type="SAM" id="Phobius"/>
    </source>
</evidence>
<feature type="transmembrane region" description="Helical" evidence="1">
    <location>
        <begin position="82"/>
        <end position="101"/>
    </location>
</feature>
<gene>
    <name evidence="2" type="ORF">BN7_6780</name>
</gene>
<reference evidence="2 3" key="1">
    <citation type="journal article" date="2012" name="Eukaryot. Cell">
        <title>Draft genome sequence of Wickerhamomyces ciferrii NRRL Y-1031 F-60-10.</title>
        <authorList>
            <person name="Schneider J."/>
            <person name="Andrea H."/>
            <person name="Blom J."/>
            <person name="Jaenicke S."/>
            <person name="Ruckert C."/>
            <person name="Schorsch C."/>
            <person name="Szczepanowski R."/>
            <person name="Farwick M."/>
            <person name="Goesmann A."/>
            <person name="Puhler A."/>
            <person name="Schaffer S."/>
            <person name="Tauch A."/>
            <person name="Kohler T."/>
            <person name="Brinkrolf K."/>
        </authorList>
    </citation>
    <scope>NUCLEOTIDE SEQUENCE [LARGE SCALE GENOMIC DNA]</scope>
    <source>
        <strain evidence="3">ATCC 14091 / BCRC 22168 / CBS 111 / JCM 3599 / NBRC 0793 / NRRL Y-1031 F-60-10</strain>
    </source>
</reference>
<dbReference type="Proteomes" id="UP000009328">
    <property type="component" value="Unassembled WGS sequence"/>
</dbReference>
<dbReference type="InParanoid" id="K0KPH5"/>
<keyword evidence="1" id="KW-0812">Transmembrane</keyword>